<keyword evidence="3" id="KW-1185">Reference proteome</keyword>
<protein>
    <submittedName>
        <fullName evidence="2">Type II toxin-antitoxin system HicB family antitoxin</fullName>
    </submittedName>
</protein>
<dbReference type="SUPFAM" id="SSF143100">
    <property type="entry name" value="TTHA1013/TTHA0281-like"/>
    <property type="match status" value="1"/>
</dbReference>
<dbReference type="InterPro" id="IPR031807">
    <property type="entry name" value="HicB-like"/>
</dbReference>
<name>A0A857J5K6_9BURK</name>
<accession>A0A857J5K6</accession>
<dbReference type="Gene3D" id="3.30.160.250">
    <property type="match status" value="1"/>
</dbReference>
<evidence type="ECO:0000259" key="1">
    <source>
        <dbReference type="Pfam" id="PF15919"/>
    </source>
</evidence>
<dbReference type="InterPro" id="IPR010982">
    <property type="entry name" value="Lambda_DNA-bd_dom_sf"/>
</dbReference>
<dbReference type="PANTHER" id="PTHR34504:SF4">
    <property type="entry name" value="ANTITOXIN HICB"/>
    <property type="match status" value="1"/>
</dbReference>
<gene>
    <name evidence="2" type="ORF">GT347_15520</name>
</gene>
<dbReference type="RefSeq" id="WP_160553041.1">
    <property type="nucleotide sequence ID" value="NZ_CP047650.1"/>
</dbReference>
<dbReference type="Gene3D" id="1.10.260.40">
    <property type="entry name" value="lambda repressor-like DNA-binding domains"/>
    <property type="match status" value="1"/>
</dbReference>
<proteinExistence type="predicted"/>
<dbReference type="Proteomes" id="UP000464787">
    <property type="component" value="Chromosome"/>
</dbReference>
<evidence type="ECO:0000313" key="3">
    <source>
        <dbReference type="Proteomes" id="UP000464787"/>
    </source>
</evidence>
<dbReference type="AlphaFoldDB" id="A0A857J5K6"/>
<dbReference type="PANTHER" id="PTHR34504">
    <property type="entry name" value="ANTITOXIN HICB"/>
    <property type="match status" value="1"/>
</dbReference>
<dbReference type="EMBL" id="CP047650">
    <property type="protein sequence ID" value="QHI99260.1"/>
    <property type="molecule type" value="Genomic_DNA"/>
</dbReference>
<feature type="domain" description="HicB-like antitoxin of toxin-antitoxin system" evidence="1">
    <location>
        <begin position="6"/>
        <end position="65"/>
    </location>
</feature>
<dbReference type="SUPFAM" id="SSF47413">
    <property type="entry name" value="lambda repressor-like DNA-binding domains"/>
    <property type="match status" value="1"/>
</dbReference>
<dbReference type="KEGG" id="xyk:GT347_15520"/>
<sequence>MTHRNYPASFEPDPDGGFVVTFRDIPEAITQGDTREEAESMAGDALITAMDFYFEEGRLVPPPTKARRREVLVALPLSVAAKVELLNLVVQRKERPADLARAMGVKPQEVTRLLNLHHATKIDTLAAAFRALGGELELNIRFA</sequence>
<dbReference type="Pfam" id="PF15919">
    <property type="entry name" value="HicB_lk_antitox"/>
    <property type="match status" value="1"/>
</dbReference>
<dbReference type="GO" id="GO:0003677">
    <property type="term" value="F:DNA binding"/>
    <property type="evidence" value="ECO:0007669"/>
    <property type="project" value="InterPro"/>
</dbReference>
<evidence type="ECO:0000313" key="2">
    <source>
        <dbReference type="EMBL" id="QHI99260.1"/>
    </source>
</evidence>
<dbReference type="InterPro" id="IPR051404">
    <property type="entry name" value="TA_system_antitoxin"/>
</dbReference>
<reference evidence="2 3" key="1">
    <citation type="submission" date="2020-01" db="EMBL/GenBank/DDBJ databases">
        <title>Genome sequencing of strain KACC 21265.</title>
        <authorList>
            <person name="Heo J."/>
            <person name="Kim S.-J."/>
            <person name="Kim J.-S."/>
            <person name="Hong S.-B."/>
            <person name="Kwon S.-W."/>
        </authorList>
    </citation>
    <scope>NUCLEOTIDE SEQUENCE [LARGE SCALE GENOMIC DNA]</scope>
    <source>
        <strain evidence="2 3">KACC 21265</strain>
    </source>
</reference>
<organism evidence="2 3">
    <name type="scientific">Xylophilus rhododendri</name>
    <dbReference type="NCBI Taxonomy" id="2697032"/>
    <lineage>
        <taxon>Bacteria</taxon>
        <taxon>Pseudomonadati</taxon>
        <taxon>Pseudomonadota</taxon>
        <taxon>Betaproteobacteria</taxon>
        <taxon>Burkholderiales</taxon>
        <taxon>Xylophilus</taxon>
    </lineage>
</organism>
<dbReference type="InterPro" id="IPR035069">
    <property type="entry name" value="TTHA1013/TTHA0281-like"/>
</dbReference>